<accession>C2KWI1</accession>
<dbReference type="Proteomes" id="UP000004121">
    <property type="component" value="Unassembled WGS sequence"/>
</dbReference>
<dbReference type="InParanoid" id="C2KWI1"/>
<keyword evidence="3" id="KW-1185">Reference proteome</keyword>
<dbReference type="InterPro" id="IPR027417">
    <property type="entry name" value="P-loop_NTPase"/>
</dbReference>
<evidence type="ECO:0000259" key="1">
    <source>
        <dbReference type="Pfam" id="PF05272"/>
    </source>
</evidence>
<dbReference type="EMBL" id="ACKX01000083">
    <property type="protein sequence ID" value="EEJ51870.1"/>
    <property type="molecule type" value="Genomic_DNA"/>
</dbReference>
<dbReference type="Pfam" id="PF05272">
    <property type="entry name" value="VapE-like_dom"/>
    <property type="match status" value="1"/>
</dbReference>
<evidence type="ECO:0000313" key="2">
    <source>
        <dbReference type="EMBL" id="EEJ51870.1"/>
    </source>
</evidence>
<dbReference type="eggNOG" id="COG5545">
    <property type="taxonomic scope" value="Bacteria"/>
</dbReference>
<gene>
    <name evidence="2" type="ORF">HMPREF6123_0850</name>
</gene>
<dbReference type="STRING" id="585501.HMPREF6123_0850"/>
<reference evidence="2 3" key="1">
    <citation type="submission" date="2009-04" db="EMBL/GenBank/DDBJ databases">
        <authorList>
            <person name="Qin X."/>
            <person name="Bachman B."/>
            <person name="Battles P."/>
            <person name="Bell A."/>
            <person name="Bess C."/>
            <person name="Bickham C."/>
            <person name="Chaboub L."/>
            <person name="Chen D."/>
            <person name="Coyle M."/>
            <person name="Deiros D.R."/>
            <person name="Dinh H."/>
            <person name="Forbes L."/>
            <person name="Fowler G."/>
            <person name="Francisco L."/>
            <person name="Fu Q."/>
            <person name="Gubbala S."/>
            <person name="Hale W."/>
            <person name="Han Y."/>
            <person name="Hemphill L."/>
            <person name="Highlander S.K."/>
            <person name="Hirani K."/>
            <person name="Hogues M."/>
            <person name="Jackson L."/>
            <person name="Jakkamsetti A."/>
            <person name="Javaid M."/>
            <person name="Jiang H."/>
            <person name="Korchina V."/>
            <person name="Kovar C."/>
            <person name="Lara F."/>
            <person name="Lee S."/>
            <person name="Mata R."/>
            <person name="Mathew T."/>
            <person name="Moen C."/>
            <person name="Morales K."/>
            <person name="Munidasa M."/>
            <person name="Nazareth L."/>
            <person name="Ngo R."/>
            <person name="Nguyen L."/>
            <person name="Okwuonu G."/>
            <person name="Ongeri F."/>
            <person name="Patil S."/>
            <person name="Petrosino J."/>
            <person name="Pham C."/>
            <person name="Pham P."/>
            <person name="Pu L.-L."/>
            <person name="Puazo M."/>
            <person name="Raj R."/>
            <person name="Reid J."/>
            <person name="Rouhana J."/>
            <person name="Saada N."/>
            <person name="Shang Y."/>
            <person name="Simmons D."/>
            <person name="Thornton R."/>
            <person name="Warren J."/>
            <person name="Weissenberger G."/>
            <person name="Zhang J."/>
            <person name="Zhang L."/>
            <person name="Zhou C."/>
            <person name="Zhu D."/>
            <person name="Muzny D."/>
            <person name="Worley K."/>
            <person name="Gibbs R."/>
        </authorList>
    </citation>
    <scope>NUCLEOTIDE SEQUENCE [LARGE SCALE GENOMIC DNA]</scope>
    <source>
        <strain evidence="2 3">F0268</strain>
    </source>
</reference>
<evidence type="ECO:0000313" key="3">
    <source>
        <dbReference type="Proteomes" id="UP000004121"/>
    </source>
</evidence>
<dbReference type="PANTHER" id="PTHR34985:SF1">
    <property type="entry name" value="SLR0554 PROTEIN"/>
    <property type="match status" value="1"/>
</dbReference>
<protein>
    <submittedName>
        <fullName evidence="2">Virulence-associated protein E</fullName>
    </submittedName>
</protein>
<name>C2KWI1_9FIRM</name>
<comment type="caution">
    <text evidence="2">The sequence shown here is derived from an EMBL/GenBank/DDBJ whole genome shotgun (WGS) entry which is preliminary data.</text>
</comment>
<proteinExistence type="predicted"/>
<dbReference type="RefSeq" id="WP_007156313.1">
    <property type="nucleotide sequence ID" value="NZ_GG668533.1"/>
</dbReference>
<dbReference type="OrthoDB" id="9763644at2"/>
<dbReference type="InterPro" id="IPR007936">
    <property type="entry name" value="VapE-like_dom"/>
</dbReference>
<dbReference type="AlphaFoldDB" id="C2KWI1"/>
<dbReference type="PANTHER" id="PTHR34985">
    <property type="entry name" value="SLR0554 PROTEIN"/>
    <property type="match status" value="1"/>
</dbReference>
<organism evidence="2 3">
    <name type="scientific">Oribacterium sinus F0268</name>
    <dbReference type="NCBI Taxonomy" id="585501"/>
    <lineage>
        <taxon>Bacteria</taxon>
        <taxon>Bacillati</taxon>
        <taxon>Bacillota</taxon>
        <taxon>Clostridia</taxon>
        <taxon>Lachnospirales</taxon>
        <taxon>Lachnospiraceae</taxon>
        <taxon>Oribacterium</taxon>
    </lineage>
</organism>
<feature type="domain" description="Virulence-associated protein E-like" evidence="1">
    <location>
        <begin position="484"/>
        <end position="707"/>
    </location>
</feature>
<sequence>MDSSIRKIKVSIANNRKSKQWKEKEYSWNAFTALFVTPKEGTESFSEYMALSKDKQDELKDVGGFVGGTLKGATRKATDVVSRELVTLDLDNIPGTDLDGILEAVEKLGYAALLYSTRKHTKDKPRLRILFPLAEPSSVEEYEPLARMLASQIGIDYADPTTFEANRLMYFPSICKGADYLFKVFTGESVKKEEVLGLYHDWQNVSEWPTCKTENLLIRKHIAKQGNPLEKNGLIGAFCKTYDIPSAIAKFLKGIYVPTDKADRWTYADGSTTGGAVLYDDDTFLYSHHATDPCSGILVNAFDLVRIHKFGDLDDGVRSTMLESNRPSFKEMEKLVMSDSEAMKCLHEERILEAQKAFEEDDSEHSKGEIEKVSKGEVDTEWMNKLLVNEEGRVLPTIDNFKKVMENDHNLKGKIYSDSFTDKKFCGGAVPWDKSGNHEWTDEDDNGLFWYLELFYKIHHEKKANAALSLVFKDHRINVVADYLKALSWDNKSRVETLFIDYLGAEDCKYTREITRKTLEACVIRALKFGAKYDNMLILVGAQGIGKSTILKKLGKEWFTDSLVKFSGKEAEDTIAGKWIVEVSELTALNRQESTEIKQFLSTRSSNYRESYARRSKEHPRKCVFFGTSNEDEFLKDTTGNRRFYPLPVDADRIKKDIWKDLTEQEVDQIWAEVCFGVSLCEGNYDELEYQVLSKESSETLARMHEEYSEKDPYESLVERFSEIMVPSNWLEMDIMGRRMYLDKLERGEQDKDDSPLMPMPYLSAQNIHCEMLRLEISSLKKQESNRYNKIIKQMKGWKKSTVRDVNYGKQRCYRPPDK</sequence>
<dbReference type="SUPFAM" id="SSF52540">
    <property type="entry name" value="P-loop containing nucleoside triphosphate hydrolases"/>
    <property type="match status" value="1"/>
</dbReference>
<dbReference type="HOGENOM" id="CLU_018385_1_0_9"/>